<name>A0A101XQ37_9BACL</name>
<dbReference type="InterPro" id="IPR029026">
    <property type="entry name" value="tRNA_m1G_MTases_N"/>
</dbReference>
<evidence type="ECO:0000256" key="6">
    <source>
        <dbReference type="HAMAP-Rule" id="MF_00658"/>
    </source>
</evidence>
<dbReference type="NCBIfam" id="NF000985">
    <property type="entry name" value="PRK00103.1-3"/>
    <property type="match status" value="1"/>
</dbReference>
<gene>
    <name evidence="6" type="primary">rlmH</name>
    <name evidence="7" type="ORF">ATW55_09410</name>
</gene>
<keyword evidence="8" id="KW-1185">Reference proteome</keyword>
<evidence type="ECO:0000313" key="8">
    <source>
        <dbReference type="Proteomes" id="UP000053557"/>
    </source>
</evidence>
<comment type="function">
    <text evidence="6">Specifically methylates the pseudouridine at position 1915 (m3Psi1915) in 23S rRNA.</text>
</comment>
<dbReference type="AlphaFoldDB" id="A0A101XQ37"/>
<reference evidence="7 8" key="1">
    <citation type="submission" date="2015-12" db="EMBL/GenBank/DDBJ databases">
        <title>Draft genome sequence of Acidibacillus ferrooxidans ITV001, isolated from a chalcopyrite acid mine drainage site in Brazil.</title>
        <authorList>
            <person name="Dall'Agnol H."/>
            <person name="Nancucheo I."/>
            <person name="Johnson B."/>
            <person name="Oliveira R."/>
            <person name="Leite L."/>
            <person name="Pylro V."/>
            <person name="Nunes G.L."/>
            <person name="Tzotzos G."/>
            <person name="Fernandes G.R."/>
            <person name="Dutra J."/>
            <person name="Orellana S.C."/>
            <person name="Oliveira G."/>
        </authorList>
    </citation>
    <scope>NUCLEOTIDE SEQUENCE [LARGE SCALE GENOMIC DNA]</scope>
    <source>
        <strain evidence="8">ITV01</strain>
    </source>
</reference>
<dbReference type="EC" id="2.1.1.177" evidence="6"/>
<evidence type="ECO:0000256" key="2">
    <source>
        <dbReference type="ARBA" id="ARBA00022603"/>
    </source>
</evidence>
<comment type="subunit">
    <text evidence="6">Homodimer.</text>
</comment>
<keyword evidence="3 6" id="KW-0808">Transferase</keyword>
<dbReference type="HAMAP" id="MF_00658">
    <property type="entry name" value="23SrRNA_methyltr_H"/>
    <property type="match status" value="1"/>
</dbReference>
<dbReference type="EMBL" id="LPVJ01000049">
    <property type="protein sequence ID" value="KUO95498.1"/>
    <property type="molecule type" value="Genomic_DNA"/>
</dbReference>
<comment type="caution">
    <text evidence="6">Lacks conserved residue(s) required for the propagation of feature annotation.</text>
</comment>
<dbReference type="Gene3D" id="3.40.1280.10">
    <property type="match status" value="1"/>
</dbReference>
<feature type="binding site" evidence="6">
    <location>
        <position position="71"/>
    </location>
    <ligand>
        <name>S-adenosyl-L-methionine</name>
        <dbReference type="ChEBI" id="CHEBI:59789"/>
    </ligand>
</feature>
<protein>
    <recommendedName>
        <fullName evidence="6">Ribosomal RNA large subunit methyltransferase H</fullName>
        <ecNumber evidence="6">2.1.1.177</ecNumber>
    </recommendedName>
    <alternativeName>
        <fullName evidence="6">23S rRNA (pseudouridine1915-N3)-methyltransferase</fullName>
    </alternativeName>
    <alternativeName>
        <fullName evidence="6">23S rRNA m3Psi1915 methyltransferase</fullName>
    </alternativeName>
    <alternativeName>
        <fullName evidence="6">rRNA (pseudouridine-N3-)-methyltransferase RlmH</fullName>
    </alternativeName>
</protein>
<dbReference type="CDD" id="cd18081">
    <property type="entry name" value="RlmH-like"/>
    <property type="match status" value="1"/>
</dbReference>
<sequence>MQIVLLAVGKIKERYWRDAEAEYRKRLSPYASVQVIEVADEADGKEIDRALEAEGARLLSQLRERDYVVALAIEGEAVTSPQLATRLENVIARGAGRYVFVIGGSNGLSPAVLKRADWHLSFSQFTFPHQMMRTMLLEQIYRAFRINQGAAYHK</sequence>
<keyword evidence="4 6" id="KW-0949">S-adenosyl-L-methionine</keyword>
<keyword evidence="2 6" id="KW-0489">Methyltransferase</keyword>
<dbReference type="InterPro" id="IPR029028">
    <property type="entry name" value="Alpha/beta_knot_MTases"/>
</dbReference>
<dbReference type="PANTHER" id="PTHR33603:SF1">
    <property type="entry name" value="RIBOSOMAL RNA LARGE SUBUNIT METHYLTRANSFERASE H"/>
    <property type="match status" value="1"/>
</dbReference>
<keyword evidence="6" id="KW-0963">Cytoplasm</keyword>
<dbReference type="SUPFAM" id="SSF75217">
    <property type="entry name" value="alpha/beta knot"/>
    <property type="match status" value="1"/>
</dbReference>
<dbReference type="RefSeq" id="WP_067717056.1">
    <property type="nucleotide sequence ID" value="NZ_LPVJ01000049.1"/>
</dbReference>
<evidence type="ECO:0000313" key="7">
    <source>
        <dbReference type="EMBL" id="KUO95498.1"/>
    </source>
</evidence>
<organism evidence="7 8">
    <name type="scientific">Ferroacidibacillus organovorans</name>
    <dbReference type="NCBI Taxonomy" id="1765683"/>
    <lineage>
        <taxon>Bacteria</taxon>
        <taxon>Bacillati</taxon>
        <taxon>Bacillota</taxon>
        <taxon>Bacilli</taxon>
        <taxon>Bacillales</taxon>
        <taxon>Alicyclobacillaceae</taxon>
        <taxon>Ferroacidibacillus</taxon>
    </lineage>
</organism>
<dbReference type="GO" id="GO:0005737">
    <property type="term" value="C:cytoplasm"/>
    <property type="evidence" value="ECO:0007669"/>
    <property type="project" value="UniProtKB-SubCell"/>
</dbReference>
<evidence type="ECO:0000256" key="4">
    <source>
        <dbReference type="ARBA" id="ARBA00022691"/>
    </source>
</evidence>
<evidence type="ECO:0000256" key="5">
    <source>
        <dbReference type="ARBA" id="ARBA00038303"/>
    </source>
</evidence>
<dbReference type="Pfam" id="PF02590">
    <property type="entry name" value="SPOUT_MTase"/>
    <property type="match status" value="1"/>
</dbReference>
<accession>A0A101XQ37</accession>
<dbReference type="InterPro" id="IPR003742">
    <property type="entry name" value="RlmH-like"/>
</dbReference>
<evidence type="ECO:0000256" key="3">
    <source>
        <dbReference type="ARBA" id="ARBA00022679"/>
    </source>
</evidence>
<proteinExistence type="inferred from homology"/>
<evidence type="ECO:0000256" key="1">
    <source>
        <dbReference type="ARBA" id="ARBA00022552"/>
    </source>
</evidence>
<dbReference type="PANTHER" id="PTHR33603">
    <property type="entry name" value="METHYLTRANSFERASE"/>
    <property type="match status" value="1"/>
</dbReference>
<comment type="caution">
    <text evidence="7">The sequence shown here is derived from an EMBL/GenBank/DDBJ whole genome shotgun (WGS) entry which is preliminary data.</text>
</comment>
<dbReference type="GO" id="GO:0070038">
    <property type="term" value="F:rRNA (pseudouridine-N3-)-methyltransferase activity"/>
    <property type="evidence" value="ECO:0007669"/>
    <property type="project" value="UniProtKB-UniRule"/>
</dbReference>
<comment type="catalytic activity">
    <reaction evidence="6">
        <text>pseudouridine(1915) in 23S rRNA + S-adenosyl-L-methionine = N(3)-methylpseudouridine(1915) in 23S rRNA + S-adenosyl-L-homocysteine + H(+)</text>
        <dbReference type="Rhea" id="RHEA:42752"/>
        <dbReference type="Rhea" id="RHEA-COMP:10221"/>
        <dbReference type="Rhea" id="RHEA-COMP:10222"/>
        <dbReference type="ChEBI" id="CHEBI:15378"/>
        <dbReference type="ChEBI" id="CHEBI:57856"/>
        <dbReference type="ChEBI" id="CHEBI:59789"/>
        <dbReference type="ChEBI" id="CHEBI:65314"/>
        <dbReference type="ChEBI" id="CHEBI:74486"/>
        <dbReference type="EC" id="2.1.1.177"/>
    </reaction>
</comment>
<dbReference type="OrthoDB" id="9806643at2"/>
<keyword evidence="1 6" id="KW-0698">rRNA processing</keyword>
<dbReference type="Proteomes" id="UP000053557">
    <property type="component" value="Unassembled WGS sequence"/>
</dbReference>
<feature type="binding site" evidence="6">
    <location>
        <position position="103"/>
    </location>
    <ligand>
        <name>S-adenosyl-L-methionine</name>
        <dbReference type="ChEBI" id="CHEBI:59789"/>
    </ligand>
</feature>
<comment type="similarity">
    <text evidence="5 6">Belongs to the RNA methyltransferase RlmH family.</text>
</comment>
<comment type="subcellular location">
    <subcellularLocation>
        <location evidence="6">Cytoplasm</location>
    </subcellularLocation>
</comment>
<dbReference type="PIRSF" id="PIRSF004505">
    <property type="entry name" value="MT_bac"/>
    <property type="match status" value="1"/>
</dbReference>